<dbReference type="SUPFAM" id="SSF52129">
    <property type="entry name" value="Caspase-like"/>
    <property type="match status" value="1"/>
</dbReference>
<dbReference type="InterPro" id="IPR013517">
    <property type="entry name" value="FG-GAP"/>
</dbReference>
<dbReference type="PANTHER" id="PTHR44103:SF1">
    <property type="entry name" value="PROPROTEIN CONVERTASE P"/>
    <property type="match status" value="1"/>
</dbReference>
<dbReference type="CDD" id="cd00063">
    <property type="entry name" value="FN3"/>
    <property type="match status" value="1"/>
</dbReference>
<dbReference type="Gene3D" id="2.60.40.4070">
    <property type="match status" value="1"/>
</dbReference>
<dbReference type="PROSITE" id="PS50853">
    <property type="entry name" value="FN3"/>
    <property type="match status" value="1"/>
</dbReference>
<feature type="domain" description="Fibronectin type-III" evidence="4">
    <location>
        <begin position="935"/>
        <end position="1030"/>
    </location>
</feature>
<evidence type="ECO:0000313" key="6">
    <source>
        <dbReference type="Proteomes" id="UP000580839"/>
    </source>
</evidence>
<dbReference type="EMBL" id="JABFRW010000133">
    <property type="protein sequence ID" value="NOT34597.1"/>
    <property type="molecule type" value="Genomic_DNA"/>
</dbReference>
<dbReference type="InterPro" id="IPR038490">
    <property type="entry name" value="Gingipain_propep_sf"/>
</dbReference>
<dbReference type="Gene3D" id="2.60.40.3800">
    <property type="match status" value="1"/>
</dbReference>
<dbReference type="Gene3D" id="2.60.40.10">
    <property type="entry name" value="Immunoglobulins"/>
    <property type="match status" value="2"/>
</dbReference>
<dbReference type="PANTHER" id="PTHR44103">
    <property type="entry name" value="PROPROTEIN CONVERTASE P"/>
    <property type="match status" value="1"/>
</dbReference>
<dbReference type="Gene3D" id="3.40.50.10390">
    <property type="entry name" value="Gingipain r, domain 1"/>
    <property type="match status" value="1"/>
</dbReference>
<dbReference type="SUPFAM" id="SSF69318">
    <property type="entry name" value="Integrin alpha N-terminal domain"/>
    <property type="match status" value="2"/>
</dbReference>
<name>A0A849SNZ9_UNCEI</name>
<evidence type="ECO:0000256" key="2">
    <source>
        <dbReference type="SAM" id="MobiDB-lite"/>
    </source>
</evidence>
<comment type="caution">
    <text evidence="5">The sequence shown here is derived from an EMBL/GenBank/DDBJ whole genome shotgun (WGS) entry which is preliminary data.</text>
</comment>
<gene>
    <name evidence="5" type="ORF">HOP12_10560</name>
</gene>
<accession>A0A849SNZ9</accession>
<dbReference type="GO" id="GO:0006508">
    <property type="term" value="P:proteolysis"/>
    <property type="evidence" value="ECO:0007669"/>
    <property type="project" value="InterPro"/>
</dbReference>
<feature type="signal peptide" evidence="3">
    <location>
        <begin position="1"/>
        <end position="21"/>
    </location>
</feature>
<dbReference type="InterPro" id="IPR029031">
    <property type="entry name" value="Gingipain_N_sf"/>
</dbReference>
<dbReference type="GO" id="GO:0008234">
    <property type="term" value="F:cysteine-type peptidase activity"/>
    <property type="evidence" value="ECO:0007669"/>
    <property type="project" value="InterPro"/>
</dbReference>
<dbReference type="InterPro" id="IPR013783">
    <property type="entry name" value="Ig-like_fold"/>
</dbReference>
<evidence type="ECO:0000259" key="4">
    <source>
        <dbReference type="PROSITE" id="PS50853"/>
    </source>
</evidence>
<feature type="chain" id="PRO_5032340831" description="Fibronectin type-III domain-containing protein" evidence="3">
    <location>
        <begin position="22"/>
        <end position="1568"/>
    </location>
</feature>
<evidence type="ECO:0000256" key="1">
    <source>
        <dbReference type="ARBA" id="ARBA00022729"/>
    </source>
</evidence>
<evidence type="ECO:0000313" key="5">
    <source>
        <dbReference type="EMBL" id="NOT34597.1"/>
    </source>
</evidence>
<dbReference type="SMART" id="SM00060">
    <property type="entry name" value="FN3"/>
    <property type="match status" value="1"/>
</dbReference>
<keyword evidence="1 3" id="KW-0732">Signal</keyword>
<dbReference type="Pfam" id="PF01364">
    <property type="entry name" value="Peptidase_C25"/>
    <property type="match status" value="1"/>
</dbReference>
<dbReference type="InterPro" id="IPR028994">
    <property type="entry name" value="Integrin_alpha_N"/>
</dbReference>
<sequence>MKAISPLAAVVLLALAAPVQAATIEREFRFDADQFKLTTRDGYTEVEARGGSRELRAGRPDLPVFAERLELPAGMRVARVEVISEQRSSLAIGIKPATAFVVGPGLGPVRRTTPDPDFYVAGRASAEASASLANQGVMRGRDVAWLKLQPLRWDAASGRLELVRSLRVRIDLEPYDTPGRAVRQRVVAAWESDADAAAIAARSEPNPARVESDRAPAEPFRATQLPSVLGSPVAYVIITTDALAPSFQPLADWKTATGVPATIRTIEFIRQNYPFGVDDADRVRQFIRDAYTRWGTAWVLLGGDTEAIPTRQAYTKFFGGEFIACDMYFSCVDGNWNADGDDLFGEGADSIGGVPGDQCDLLPDVWVGRAPVATPADVDRFVAKTFQYTRTPVGDYEKNLLFFAEVLFPPDWTSGSTAFDGAELVEECLPSLQNHPGTHFARLYQNYTDARWLPGALLETREAVIDSLDRGYNIACHVGHGFRNVMSVGDANLTNADAEGLTNGNRLFNLYASNCTSNAIDYPCIGEAFLHAANGGAVTNIGSSRFDFPSAGREYQREYFRMLYADSVNAIGELQARQKIPFVPFASEDFVHRWTQMTLLLLGDPELRVWTNNPVNLAVSNPATMALQDTSLTVTVQRNGLPLANARVTLWKVNEDYRSALTNASGIATLDFRPDSLGPISLVVTGRDSRPFQTTITVTPSGQPVLVEEAVSFDDDAVGGTSGNGNGIWEGGETVDVLISVRNTGGSTSSAVTGQLSTADAQVTVVVPSVSYGTVSAGSVVPGATRYRLSTSATVADQREVPLALLLQDNAGRKFRETVWLTVRSPEPAHFSHVVNEIVGNGNGIPTVGETADYSMRLKNLGTGTADVVTAVMRNYDGKATVTDSTASFGTLTPGSETLGDPFRFQVTTAGAKLEIRVSDVYGLLWARTIDLAWPVAPSTLSLVSGSTSMELHWLPNGETDLRGYNIYRATSGAGPFVRVNSVPTERVSYYLDAGLVPLTRYYYRASAVDSSGNESSQTATVNETTTPPNHTIFPLQMGGNTPSSVALARLYHPNTMDIVVGADLLYVFHPSGGAPVDADGSGLTIGDFSLQGTYFAAGPAIGDVDGGLPEIVAPTWTSKQLFVFDLEGNVKPGFPFATGVEVWSSPALGDLDNDGDNEIVMGSNGASLFALRGDGTEWIDGDATPGTLGVFKTLGSLNNFSTAAIADLDVNGEKDIVYCAFNGVLNAWRPSGASLPGFPMNLGGTMTMSPAIGFLDGPGDTSPEIVCMTTGASHDSLYVISATGVRRPGFPIGVYTGGTSKQPSPALADINVDGFVDIVIASTDGRIYVFNGTGSLQPAFFNVRYSALTNAASESSPVVADISGDGIPDIVMGDENTRLNAISGTGAALPGFPIVLNGEVRGAPGLCDCDGDGLSEVVLAGWDQNLYLWDYDFPFSPAGTPAWPQFHHDALRTGFTGTSVALDAPQTAPAPPARVELGPPSPSPMRDGTWISYAVPPAANHQAFELAVFDLTGRRVATLDSGLARTGVHRVEWRRRSDRGAPVGGGVYFVRLRLGGELRSRKMIVMP</sequence>
<dbReference type="Proteomes" id="UP000580839">
    <property type="component" value="Unassembled WGS sequence"/>
</dbReference>
<evidence type="ECO:0000256" key="3">
    <source>
        <dbReference type="SAM" id="SignalP"/>
    </source>
</evidence>
<feature type="region of interest" description="Disordered" evidence="2">
    <location>
        <begin position="1462"/>
        <end position="1484"/>
    </location>
</feature>
<proteinExistence type="predicted"/>
<organism evidence="5 6">
    <name type="scientific">Eiseniibacteriota bacterium</name>
    <dbReference type="NCBI Taxonomy" id="2212470"/>
    <lineage>
        <taxon>Bacteria</taxon>
        <taxon>Candidatus Eiseniibacteriota</taxon>
    </lineage>
</organism>
<dbReference type="Gene3D" id="2.130.10.130">
    <property type="entry name" value="Integrin alpha, N-terminal"/>
    <property type="match status" value="1"/>
</dbReference>
<protein>
    <recommendedName>
        <fullName evidence="4">Fibronectin type-III domain-containing protein</fullName>
    </recommendedName>
</protein>
<reference evidence="5 6" key="1">
    <citation type="submission" date="2020-04" db="EMBL/GenBank/DDBJ databases">
        <title>Metagenomic profiling of ammonia- and methane-oxidizing microorganisms in a Dutch drinking water treatment plant.</title>
        <authorList>
            <person name="Poghosyan L."/>
            <person name="Leucker S."/>
        </authorList>
    </citation>
    <scope>NUCLEOTIDE SEQUENCE [LARGE SCALE GENOMIC DNA]</scope>
    <source>
        <strain evidence="5">S-RSF-IL-03</strain>
    </source>
</reference>
<dbReference type="Pfam" id="PF13517">
    <property type="entry name" value="FG-GAP_3"/>
    <property type="match status" value="1"/>
</dbReference>
<dbReference type="InterPro" id="IPR003961">
    <property type="entry name" value="FN3_dom"/>
</dbReference>
<dbReference type="InterPro" id="IPR029030">
    <property type="entry name" value="Caspase-like_dom_sf"/>
</dbReference>
<dbReference type="InterPro" id="IPR001769">
    <property type="entry name" value="Gingipain"/>
</dbReference>
<dbReference type="Gene3D" id="3.40.50.1460">
    <property type="match status" value="1"/>
</dbReference>